<sequence length="266" mass="29290">MATLFLVHAHPDDEAVSTGGVMMRAHEAGHRVVLVTATRGEEGEIYNMDEAESRPRLAEIRAEELRRADEILGVDRQEFLGYRDSGMAGVPSNQDPASFHMAPLHEAAERLAALLREERPEVVVTYASDGTYGHPDHVKAHHVTVAALDLLAAEGWEPAAVYFHVIPRGLVEKLAERWRESGLPEPTIQVIGTPDEEITATVDVRDIAHRKREAFSAHLSQNNPDSPFQTMGDQIFESAFGYESFVLARGGTSSARTESDLFAGIR</sequence>
<dbReference type="InterPro" id="IPR024078">
    <property type="entry name" value="LmbE-like_dom_sf"/>
</dbReference>
<evidence type="ECO:0000313" key="2">
    <source>
        <dbReference type="Proteomes" id="UP000612893"/>
    </source>
</evidence>
<dbReference type="Gene3D" id="3.40.50.10320">
    <property type="entry name" value="LmbE-like"/>
    <property type="match status" value="1"/>
</dbReference>
<accession>A0A934K8F4</accession>
<gene>
    <name evidence="1" type="ORF">JF922_19450</name>
</gene>
<organism evidence="1 2">
    <name type="scientific">Candidatus Nephthysia bennettiae</name>
    <dbReference type="NCBI Taxonomy" id="3127016"/>
    <lineage>
        <taxon>Bacteria</taxon>
        <taxon>Bacillati</taxon>
        <taxon>Candidatus Dormiibacterota</taxon>
        <taxon>Candidatus Dormibacteria</taxon>
        <taxon>Candidatus Dormibacterales</taxon>
        <taxon>Candidatus Dormibacteraceae</taxon>
        <taxon>Candidatus Nephthysia</taxon>
    </lineage>
</organism>
<proteinExistence type="predicted"/>
<dbReference type="PANTHER" id="PTHR12993">
    <property type="entry name" value="N-ACETYLGLUCOSAMINYL-PHOSPHATIDYLINOSITOL DE-N-ACETYLASE-RELATED"/>
    <property type="match status" value="1"/>
</dbReference>
<dbReference type="PANTHER" id="PTHR12993:SF11">
    <property type="entry name" value="N-ACETYLGLUCOSAMINYL-PHOSPHATIDYLINOSITOL DE-N-ACETYLASE"/>
    <property type="match status" value="1"/>
</dbReference>
<dbReference type="SUPFAM" id="SSF102588">
    <property type="entry name" value="LmbE-like"/>
    <property type="match status" value="1"/>
</dbReference>
<dbReference type="AlphaFoldDB" id="A0A934K8F4"/>
<keyword evidence="2" id="KW-1185">Reference proteome</keyword>
<dbReference type="RefSeq" id="WP_338203985.1">
    <property type="nucleotide sequence ID" value="NZ_JAEKNR010000195.1"/>
</dbReference>
<reference evidence="1" key="1">
    <citation type="submission" date="2020-10" db="EMBL/GenBank/DDBJ databases">
        <title>Ca. Dormibacterota MAGs.</title>
        <authorList>
            <person name="Montgomery K."/>
        </authorList>
    </citation>
    <scope>NUCLEOTIDE SEQUENCE [LARGE SCALE GENOMIC DNA]</scope>
    <source>
        <strain evidence="1">SC8812_S17_10</strain>
    </source>
</reference>
<dbReference type="Pfam" id="PF02585">
    <property type="entry name" value="PIG-L"/>
    <property type="match status" value="1"/>
</dbReference>
<evidence type="ECO:0000313" key="1">
    <source>
        <dbReference type="EMBL" id="MBJ7600235.1"/>
    </source>
</evidence>
<comment type="caution">
    <text evidence="1">The sequence shown here is derived from an EMBL/GenBank/DDBJ whole genome shotgun (WGS) entry which is preliminary data.</text>
</comment>
<name>A0A934K8F4_9BACT</name>
<protein>
    <submittedName>
        <fullName evidence="1">PIG-L family deacetylase</fullName>
    </submittedName>
</protein>
<dbReference type="Proteomes" id="UP000612893">
    <property type="component" value="Unassembled WGS sequence"/>
</dbReference>
<dbReference type="EMBL" id="JAEKNR010000195">
    <property type="protein sequence ID" value="MBJ7600235.1"/>
    <property type="molecule type" value="Genomic_DNA"/>
</dbReference>
<dbReference type="InterPro" id="IPR003737">
    <property type="entry name" value="GlcNAc_PI_deacetylase-related"/>
</dbReference>